<proteinExistence type="predicted"/>
<comment type="caution">
    <text evidence="1">The sequence shown here is derived from an EMBL/GenBank/DDBJ whole genome shotgun (WGS) entry which is preliminary data.</text>
</comment>
<sequence>MASRYLIKETAPFVQFSSVKVTDAFNALFDIEKIPEETLETYCQALFTKAFNQNNSNIPDFLNHHCSLVKDPMFWLNKFEKLISENEEIFHEAKRDSKLMKFQTCIEL</sequence>
<protein>
    <submittedName>
        <fullName evidence="1">Uncharacterized protein</fullName>
    </submittedName>
</protein>
<evidence type="ECO:0000313" key="2">
    <source>
        <dbReference type="Proteomes" id="UP001597394"/>
    </source>
</evidence>
<dbReference type="Proteomes" id="UP001597394">
    <property type="component" value="Unassembled WGS sequence"/>
</dbReference>
<evidence type="ECO:0000313" key="1">
    <source>
        <dbReference type="EMBL" id="MFD2545196.1"/>
    </source>
</evidence>
<dbReference type="RefSeq" id="WP_255929025.1">
    <property type="nucleotide sequence ID" value="NZ_JANFQP010000002.1"/>
</dbReference>
<accession>A0ABW5KBR2</accession>
<reference evidence="2" key="1">
    <citation type="journal article" date="2019" name="Int. J. Syst. Evol. Microbiol.">
        <title>The Global Catalogue of Microorganisms (GCM) 10K type strain sequencing project: providing services to taxonomists for standard genome sequencing and annotation.</title>
        <authorList>
            <consortium name="The Broad Institute Genomics Platform"/>
            <consortium name="The Broad Institute Genome Sequencing Center for Infectious Disease"/>
            <person name="Wu L."/>
            <person name="Ma J."/>
        </authorList>
    </citation>
    <scope>NUCLEOTIDE SEQUENCE [LARGE SCALE GENOMIC DNA]</scope>
    <source>
        <strain evidence="2">KCTC 52204</strain>
    </source>
</reference>
<keyword evidence="2" id="KW-1185">Reference proteome</keyword>
<dbReference type="EMBL" id="JBHULG010000002">
    <property type="protein sequence ID" value="MFD2545196.1"/>
    <property type="molecule type" value="Genomic_DNA"/>
</dbReference>
<name>A0ABW5KBR2_9FLAO</name>
<organism evidence="1 2">
    <name type="scientific">Kaistella montana</name>
    <dbReference type="NCBI Taxonomy" id="1849733"/>
    <lineage>
        <taxon>Bacteria</taxon>
        <taxon>Pseudomonadati</taxon>
        <taxon>Bacteroidota</taxon>
        <taxon>Flavobacteriia</taxon>
        <taxon>Flavobacteriales</taxon>
        <taxon>Weeksellaceae</taxon>
        <taxon>Chryseobacterium group</taxon>
        <taxon>Kaistella</taxon>
    </lineage>
</organism>
<gene>
    <name evidence="1" type="ORF">ACFSO8_06955</name>
</gene>